<dbReference type="EMBL" id="PVEP01000005">
    <property type="protein sequence ID" value="PQV56365.1"/>
    <property type="molecule type" value="Genomic_DNA"/>
</dbReference>
<sequence>MLLPPSAATSARHGSIEQVDPSRPDHGDVRFDGIEYAFARRMALSISAGNGLEAVDDGEAEGLAFPVSWLRRQGINADLAVLVSVKGDSMAPAIPDGALVLIHVAERSIASTGVYAFNLDGQSFVKRLVPQSTEADGRPGAVAIMSDNHSYPPLFLSGKDLNRITVVGRVRAVVAEI</sequence>
<feature type="domain" description="Peptidase S24/S26A/S26B/S26C" evidence="5">
    <location>
        <begin position="45"/>
        <end position="170"/>
    </location>
</feature>
<dbReference type="InterPro" id="IPR036286">
    <property type="entry name" value="LexA/Signal_pep-like_sf"/>
</dbReference>
<evidence type="ECO:0000313" key="7">
    <source>
        <dbReference type="Proteomes" id="UP000238338"/>
    </source>
</evidence>
<dbReference type="PANTHER" id="PTHR40661">
    <property type="match status" value="1"/>
</dbReference>
<dbReference type="RefSeq" id="WP_245885077.1">
    <property type="nucleotide sequence ID" value="NZ_PVEP01000005.1"/>
</dbReference>
<dbReference type="CDD" id="cd06529">
    <property type="entry name" value="S24_LexA-like"/>
    <property type="match status" value="1"/>
</dbReference>
<evidence type="ECO:0000256" key="4">
    <source>
        <dbReference type="SAM" id="MobiDB-lite"/>
    </source>
</evidence>
<evidence type="ECO:0000256" key="3">
    <source>
        <dbReference type="ARBA" id="ARBA00023163"/>
    </source>
</evidence>
<evidence type="ECO:0000313" key="6">
    <source>
        <dbReference type="EMBL" id="PQV56365.1"/>
    </source>
</evidence>
<dbReference type="Gene3D" id="2.10.109.10">
    <property type="entry name" value="Umud Fragment, subunit A"/>
    <property type="match status" value="1"/>
</dbReference>
<protein>
    <submittedName>
        <fullName evidence="6">Peptidase S24-like protein</fullName>
    </submittedName>
</protein>
<gene>
    <name evidence="6" type="ORF">LX70_02631</name>
</gene>
<keyword evidence="2" id="KW-0238">DNA-binding</keyword>
<organism evidence="6 7">
    <name type="scientific">Albidovulum denitrificans</name>
    <dbReference type="NCBI Taxonomy" id="404881"/>
    <lineage>
        <taxon>Bacteria</taxon>
        <taxon>Pseudomonadati</taxon>
        <taxon>Pseudomonadota</taxon>
        <taxon>Alphaproteobacteria</taxon>
        <taxon>Rhodobacterales</taxon>
        <taxon>Paracoccaceae</taxon>
        <taxon>Albidovulum</taxon>
    </lineage>
</organism>
<dbReference type="InterPro" id="IPR039418">
    <property type="entry name" value="LexA-like"/>
</dbReference>
<feature type="region of interest" description="Disordered" evidence="4">
    <location>
        <begin position="1"/>
        <end position="27"/>
    </location>
</feature>
<reference evidence="6 7" key="1">
    <citation type="submission" date="2018-02" db="EMBL/GenBank/DDBJ databases">
        <title>Genomic Encyclopedia of Archaeal and Bacterial Type Strains, Phase II (KMG-II): from individual species to whole genera.</title>
        <authorList>
            <person name="Goeker M."/>
        </authorList>
    </citation>
    <scope>NUCLEOTIDE SEQUENCE [LARGE SCALE GENOMIC DNA]</scope>
    <source>
        <strain evidence="6 7">DSM 18921</strain>
    </source>
</reference>
<evidence type="ECO:0000259" key="5">
    <source>
        <dbReference type="Pfam" id="PF00717"/>
    </source>
</evidence>
<dbReference type="SUPFAM" id="SSF51306">
    <property type="entry name" value="LexA/Signal peptidase"/>
    <property type="match status" value="1"/>
</dbReference>
<keyword evidence="7" id="KW-1185">Reference proteome</keyword>
<comment type="caution">
    <text evidence="6">The sequence shown here is derived from an EMBL/GenBank/DDBJ whole genome shotgun (WGS) entry which is preliminary data.</text>
</comment>
<dbReference type="PANTHER" id="PTHR40661:SF3">
    <property type="entry name" value="FELS-1 PROPHAGE TRANSCRIPTIONAL REGULATOR"/>
    <property type="match status" value="1"/>
</dbReference>
<accession>A0A2S8S6E9</accession>
<proteinExistence type="predicted"/>
<name>A0A2S8S6E9_9RHOB</name>
<evidence type="ECO:0000256" key="2">
    <source>
        <dbReference type="ARBA" id="ARBA00023125"/>
    </source>
</evidence>
<dbReference type="Proteomes" id="UP000238338">
    <property type="component" value="Unassembled WGS sequence"/>
</dbReference>
<dbReference type="Pfam" id="PF00717">
    <property type="entry name" value="Peptidase_S24"/>
    <property type="match status" value="1"/>
</dbReference>
<keyword evidence="3" id="KW-0804">Transcription</keyword>
<dbReference type="InterPro" id="IPR015927">
    <property type="entry name" value="Peptidase_S24_S26A/B/C"/>
</dbReference>
<dbReference type="AlphaFoldDB" id="A0A2S8S6E9"/>
<keyword evidence="1" id="KW-0805">Transcription regulation</keyword>
<dbReference type="GO" id="GO:0003677">
    <property type="term" value="F:DNA binding"/>
    <property type="evidence" value="ECO:0007669"/>
    <property type="project" value="UniProtKB-KW"/>
</dbReference>
<evidence type="ECO:0000256" key="1">
    <source>
        <dbReference type="ARBA" id="ARBA00023015"/>
    </source>
</evidence>